<evidence type="ECO:0000313" key="2">
    <source>
        <dbReference type="Proteomes" id="UP001285855"/>
    </source>
</evidence>
<sequence>MNDRTIYTINARGNMFLEITKEYFSLDDNVMHSEINGMFNELIKVLNSKGIKYESLKSCLIPKYDRKEIGLIFDSTQIENDWYGYEVFTKLIPLFHKDSTHSILCGDYIGDIELQNDLFFRFYSQINQTNEFEYKHSTQFFIVYINNLSENMFDKLTSDLKGFHPFIGFFDLTNQSFMKSYLSTILANSFIKTNKTIIMEHEDDRDNSENINLKSYPFEQSGYNVKSLQGIYYGVFLSYKIEREVFEGFESDIDFSLNSISPLVSKIKEIEIEDNKFDYLKTVKKGKLKKANLISYSKNEFTELIKKKIKSNYIYNMTDLKSFNIFKFDILIELLNTLNEIVKITIGFEYIPKKEKLRLITLY</sequence>
<proteinExistence type="predicted"/>
<dbReference type="EMBL" id="JAXDAE010000004">
    <property type="protein sequence ID" value="MDY2586735.1"/>
    <property type="molecule type" value="Genomic_DNA"/>
</dbReference>
<name>A0ABU5EK34_9FLAO</name>
<dbReference type="Proteomes" id="UP001285855">
    <property type="component" value="Unassembled WGS sequence"/>
</dbReference>
<accession>A0ABU5EK34</accession>
<evidence type="ECO:0000313" key="1">
    <source>
        <dbReference type="EMBL" id="MDY2586735.1"/>
    </source>
</evidence>
<comment type="caution">
    <text evidence="1">The sequence shown here is derived from an EMBL/GenBank/DDBJ whole genome shotgun (WGS) entry which is preliminary data.</text>
</comment>
<organism evidence="1 2">
    <name type="scientific">Winogradskyella aquimaris</name>
    <dbReference type="NCBI Taxonomy" id="864074"/>
    <lineage>
        <taxon>Bacteria</taxon>
        <taxon>Pseudomonadati</taxon>
        <taxon>Bacteroidota</taxon>
        <taxon>Flavobacteriia</taxon>
        <taxon>Flavobacteriales</taxon>
        <taxon>Flavobacteriaceae</taxon>
        <taxon>Winogradskyella</taxon>
    </lineage>
</organism>
<dbReference type="RefSeq" id="WP_320555107.1">
    <property type="nucleotide sequence ID" value="NZ_JAXDAE010000004.1"/>
</dbReference>
<gene>
    <name evidence="1" type="ORF">SNF14_05255</name>
</gene>
<reference evidence="1 2" key="1">
    <citation type="submission" date="2023-11" db="EMBL/GenBank/DDBJ databases">
        <title>Winogradskyella pelagius sp. nov., isolated from coastal sediment.</title>
        <authorList>
            <person name="Li F."/>
        </authorList>
    </citation>
    <scope>NUCLEOTIDE SEQUENCE [LARGE SCALE GENOMIC DNA]</scope>
    <source>
        <strain evidence="1 2">KCTC 23502</strain>
    </source>
</reference>
<protein>
    <submittedName>
        <fullName evidence="1">Uncharacterized protein</fullName>
    </submittedName>
</protein>
<keyword evidence="2" id="KW-1185">Reference proteome</keyword>